<dbReference type="SUPFAM" id="SSF51556">
    <property type="entry name" value="Metallo-dependent hydrolases"/>
    <property type="match status" value="1"/>
</dbReference>
<organism evidence="3">
    <name type="scientific">hydrothermal vent metagenome</name>
    <dbReference type="NCBI Taxonomy" id="652676"/>
    <lineage>
        <taxon>unclassified sequences</taxon>
        <taxon>metagenomes</taxon>
        <taxon>ecological metagenomes</taxon>
    </lineage>
</organism>
<dbReference type="GO" id="GO:0005829">
    <property type="term" value="C:cytosol"/>
    <property type="evidence" value="ECO:0007669"/>
    <property type="project" value="TreeGrafter"/>
</dbReference>
<reference evidence="3" key="1">
    <citation type="submission" date="2016-10" db="EMBL/GenBank/DDBJ databases">
        <authorList>
            <person name="de Groot N.N."/>
        </authorList>
    </citation>
    <scope>NUCLEOTIDE SEQUENCE</scope>
</reference>
<keyword evidence="1" id="KW-0479">Metal-binding</keyword>
<dbReference type="GO" id="GO:0016788">
    <property type="term" value="F:hydrolase activity, acting on ester bonds"/>
    <property type="evidence" value="ECO:0007669"/>
    <property type="project" value="InterPro"/>
</dbReference>
<dbReference type="Pfam" id="PF01026">
    <property type="entry name" value="TatD_DNase"/>
    <property type="match status" value="1"/>
</dbReference>
<dbReference type="PANTHER" id="PTHR46124:SF2">
    <property type="entry name" value="D-AMINOACYL-TRNA DEACYLASE"/>
    <property type="match status" value="1"/>
</dbReference>
<dbReference type="PROSITE" id="PS01137">
    <property type="entry name" value="TATD_1"/>
    <property type="match status" value="1"/>
</dbReference>
<dbReference type="Gene3D" id="3.20.20.140">
    <property type="entry name" value="Metal-dependent hydrolases"/>
    <property type="match status" value="1"/>
</dbReference>
<sequence>MNIIDSHCHLDKIDLSYFGGSMKSMLSMANELGVSQFLCVNIDLNNFSNVLKLAENYQQIFASVGIHPTHLMDKEPTIDELITLADHKKIIAIGETGLDYFHIKKEEANWQRERFRTHIEVAKQTKKPLIIHTRDAKKDTMDIIEQEKAEQGIMHCFVEDWATAKRALDCGFYISFSGILTFKNAIDIQEVAKKIPADRLLVETDSPYLTPMPYRGKENMPGYTRYVVEKLAQLRNTTTQEMANISTQNFNRLFFNA</sequence>
<dbReference type="FunFam" id="3.20.20.140:FF:000005">
    <property type="entry name" value="TatD family hydrolase"/>
    <property type="match status" value="1"/>
</dbReference>
<dbReference type="PIRSF" id="PIRSF005902">
    <property type="entry name" value="DNase_TatD"/>
    <property type="match status" value="1"/>
</dbReference>
<dbReference type="InterPro" id="IPR018228">
    <property type="entry name" value="DNase_TatD-rel_CS"/>
</dbReference>
<dbReference type="PROSITE" id="PS01091">
    <property type="entry name" value="TATD_3"/>
    <property type="match status" value="1"/>
</dbReference>
<dbReference type="NCBIfam" id="TIGR00010">
    <property type="entry name" value="YchF/TatD family DNA exonuclease"/>
    <property type="match status" value="1"/>
</dbReference>
<gene>
    <name evidence="3" type="ORF">MNB_SUP05-5-263</name>
</gene>
<evidence type="ECO:0000313" key="3">
    <source>
        <dbReference type="EMBL" id="SFV60602.1"/>
    </source>
</evidence>
<dbReference type="PANTHER" id="PTHR46124">
    <property type="entry name" value="D-AMINOACYL-TRNA DEACYLASE"/>
    <property type="match status" value="1"/>
</dbReference>
<dbReference type="GO" id="GO:0046872">
    <property type="term" value="F:metal ion binding"/>
    <property type="evidence" value="ECO:0007669"/>
    <property type="project" value="UniProtKB-KW"/>
</dbReference>
<protein>
    <submittedName>
        <fullName evidence="3">Putative deoxyribonuclease YcfH</fullName>
    </submittedName>
</protein>
<keyword evidence="2" id="KW-0378">Hydrolase</keyword>
<dbReference type="InterPro" id="IPR015991">
    <property type="entry name" value="TatD/YcfH-like"/>
</dbReference>
<dbReference type="InterPro" id="IPR001130">
    <property type="entry name" value="TatD-like"/>
</dbReference>
<evidence type="ECO:0000256" key="1">
    <source>
        <dbReference type="ARBA" id="ARBA00022723"/>
    </source>
</evidence>
<dbReference type="InterPro" id="IPR032466">
    <property type="entry name" value="Metal_Hydrolase"/>
</dbReference>
<dbReference type="GO" id="GO:0004536">
    <property type="term" value="F:DNA nuclease activity"/>
    <property type="evidence" value="ECO:0007669"/>
    <property type="project" value="InterPro"/>
</dbReference>
<evidence type="ECO:0000256" key="2">
    <source>
        <dbReference type="ARBA" id="ARBA00022801"/>
    </source>
</evidence>
<dbReference type="AlphaFoldDB" id="A0A1W1C4G2"/>
<name>A0A1W1C4G2_9ZZZZ</name>
<dbReference type="CDD" id="cd01310">
    <property type="entry name" value="TatD_DNAse"/>
    <property type="match status" value="1"/>
</dbReference>
<dbReference type="EMBL" id="FPHJ01000030">
    <property type="protein sequence ID" value="SFV60602.1"/>
    <property type="molecule type" value="Genomic_DNA"/>
</dbReference>
<accession>A0A1W1C4G2</accession>
<proteinExistence type="predicted"/>